<dbReference type="Proteomes" id="UP000281553">
    <property type="component" value="Unassembled WGS sequence"/>
</dbReference>
<evidence type="ECO:0000313" key="1">
    <source>
        <dbReference type="EMBL" id="VDN25730.1"/>
    </source>
</evidence>
<evidence type="ECO:0000313" key="2">
    <source>
        <dbReference type="Proteomes" id="UP000281553"/>
    </source>
</evidence>
<reference evidence="1 2" key="1">
    <citation type="submission" date="2018-11" db="EMBL/GenBank/DDBJ databases">
        <authorList>
            <consortium name="Pathogen Informatics"/>
        </authorList>
    </citation>
    <scope>NUCLEOTIDE SEQUENCE [LARGE SCALE GENOMIC DNA]</scope>
</reference>
<gene>
    <name evidence="1" type="ORF">DILT_LOCUS14678</name>
</gene>
<keyword evidence="2" id="KW-1185">Reference proteome</keyword>
<organism evidence="1 2">
    <name type="scientific">Dibothriocephalus latus</name>
    <name type="common">Fish tapeworm</name>
    <name type="synonym">Diphyllobothrium latum</name>
    <dbReference type="NCBI Taxonomy" id="60516"/>
    <lineage>
        <taxon>Eukaryota</taxon>
        <taxon>Metazoa</taxon>
        <taxon>Spiralia</taxon>
        <taxon>Lophotrochozoa</taxon>
        <taxon>Platyhelminthes</taxon>
        <taxon>Cestoda</taxon>
        <taxon>Eucestoda</taxon>
        <taxon>Diphyllobothriidea</taxon>
        <taxon>Diphyllobothriidae</taxon>
        <taxon>Dibothriocephalus</taxon>
    </lineage>
</organism>
<accession>A0A3P7MH11</accession>
<protein>
    <submittedName>
        <fullName evidence="1">Uncharacterized protein</fullName>
    </submittedName>
</protein>
<dbReference type="AlphaFoldDB" id="A0A3P7MH11"/>
<proteinExistence type="predicted"/>
<dbReference type="EMBL" id="UYRU01075334">
    <property type="protein sequence ID" value="VDN25730.1"/>
    <property type="molecule type" value="Genomic_DNA"/>
</dbReference>
<name>A0A3P7MH11_DIBLA</name>
<sequence length="120" mass="13301">MHNRNWLVSLPTDDAPSKAYKSVPLASAEFAHLQSQSAAFYSRLAQMFDSQSVCQLPDSYLRPAYLSFECQSFKLCLHRLTALGGTRLSSLGLTTFLSILQAAQSLSHALFMFRLALPLS</sequence>